<dbReference type="GO" id="GO:0016787">
    <property type="term" value="F:hydrolase activity"/>
    <property type="evidence" value="ECO:0007669"/>
    <property type="project" value="UniProtKB-KW"/>
</dbReference>
<feature type="domain" description="PE" evidence="2">
    <location>
        <begin position="4"/>
        <end position="94"/>
    </location>
</feature>
<dbReference type="Gene3D" id="1.10.287.850">
    <property type="entry name" value="HP0062-like domain"/>
    <property type="match status" value="1"/>
</dbReference>
<dbReference type="PANTHER" id="PTHR48081:SF8">
    <property type="entry name" value="ALPHA_BETA HYDROLASE FOLD-3 DOMAIN-CONTAINING PROTEIN-RELATED"/>
    <property type="match status" value="1"/>
</dbReference>
<dbReference type="InterPro" id="IPR029058">
    <property type="entry name" value="AB_hydrolase_fold"/>
</dbReference>
<accession>A0A1E3SHU7</accession>
<evidence type="ECO:0000313" key="5">
    <source>
        <dbReference type="Proteomes" id="UP000192739"/>
    </source>
</evidence>
<evidence type="ECO:0000259" key="3">
    <source>
        <dbReference type="Pfam" id="PF07859"/>
    </source>
</evidence>
<dbReference type="Pfam" id="PF00934">
    <property type="entry name" value="PE"/>
    <property type="match status" value="1"/>
</dbReference>
<dbReference type="PANTHER" id="PTHR48081">
    <property type="entry name" value="AB HYDROLASE SUPERFAMILY PROTEIN C4A8.06C"/>
    <property type="match status" value="1"/>
</dbReference>
<dbReference type="SUPFAM" id="SSF53474">
    <property type="entry name" value="alpha/beta-Hydrolases"/>
    <property type="match status" value="1"/>
</dbReference>
<dbReference type="Gene3D" id="3.40.50.1820">
    <property type="entry name" value="alpha/beta hydrolase"/>
    <property type="match status" value="1"/>
</dbReference>
<dbReference type="OrthoDB" id="9803828at2"/>
<gene>
    <name evidence="4" type="ORF">BST27_01300</name>
</gene>
<dbReference type="Proteomes" id="UP000192739">
    <property type="component" value="Unassembled WGS sequence"/>
</dbReference>
<evidence type="ECO:0008006" key="6">
    <source>
        <dbReference type="Google" id="ProtNLM"/>
    </source>
</evidence>
<evidence type="ECO:0000259" key="2">
    <source>
        <dbReference type="Pfam" id="PF00934"/>
    </source>
</evidence>
<keyword evidence="5" id="KW-1185">Reference proteome</keyword>
<dbReference type="AlphaFoldDB" id="A0A1E3SHU7"/>
<keyword evidence="1" id="KW-0378">Hydrolase</keyword>
<dbReference type="InterPro" id="IPR013094">
    <property type="entry name" value="AB_hydrolase_3"/>
</dbReference>
<dbReference type="InterPro" id="IPR038332">
    <property type="entry name" value="PPE_sf"/>
</dbReference>
<protein>
    <recommendedName>
        <fullName evidence="6">Lipase</fullName>
    </recommendedName>
</protein>
<proteinExistence type="predicted"/>
<dbReference type="InterPro" id="IPR000084">
    <property type="entry name" value="PE-PGRS_N"/>
</dbReference>
<dbReference type="STRING" id="28445.BHQ20_10465"/>
<dbReference type="EMBL" id="MVHT01000002">
    <property type="protein sequence ID" value="ORB10544.1"/>
    <property type="molecule type" value="Genomic_DNA"/>
</dbReference>
<evidence type="ECO:0000256" key="1">
    <source>
        <dbReference type="ARBA" id="ARBA00022801"/>
    </source>
</evidence>
<dbReference type="RefSeq" id="WP_069419081.1">
    <property type="nucleotide sequence ID" value="NZ_CBCRZH010000006.1"/>
</dbReference>
<sequence length="434" mass="45407">MSFVIAVPEAMVAAAAELATIGSDIDAAGAAAASQTTAVLAAAEDEVSAAIAALFSAHGQGFQALSARAATFHEQCIQALMSSAESFASAEAANLTALGDMILTNIFGSPAMPSPPSEIPLFTGQQSLLTRLETDFLFRPLRDFLTFSGIYDQMGVLGSPVQNLFVSGLLSPLFSDTPPLLLTSLLGQTVQYTTYDGMPVVEIIPANPTGNYVVALHGGAFIWPPLFFHWVWYSVTAYQTGATISVPIYPLIQQGGTAATVVPKVADFISSQIATHGASRVSVLGDSSGANIGLAAVQYLVANNQPVPASMVLVSPLLSITGSNPNMQFVNDPFLPPRGNMLYQFAQQWAGGLALTDPLVSPLYGSLDGLPPIHIYAGSLDMAAAEAVVLSQKAAIESAPISFVMATGGFHNWILLSPDGLRYWTQIGRQLLGA</sequence>
<organism evidence="4 5">
    <name type="scientific">Mycobacterium intermedium</name>
    <dbReference type="NCBI Taxonomy" id="28445"/>
    <lineage>
        <taxon>Bacteria</taxon>
        <taxon>Bacillati</taxon>
        <taxon>Actinomycetota</taxon>
        <taxon>Actinomycetes</taxon>
        <taxon>Mycobacteriales</taxon>
        <taxon>Mycobacteriaceae</taxon>
        <taxon>Mycobacterium</taxon>
        <taxon>Mycobacterium simiae complex</taxon>
    </lineage>
</organism>
<dbReference type="InterPro" id="IPR050300">
    <property type="entry name" value="GDXG_lipolytic_enzyme"/>
</dbReference>
<dbReference type="Pfam" id="PF07859">
    <property type="entry name" value="Abhydrolase_3"/>
    <property type="match status" value="1"/>
</dbReference>
<evidence type="ECO:0000313" key="4">
    <source>
        <dbReference type="EMBL" id="ORB10544.1"/>
    </source>
</evidence>
<feature type="domain" description="Alpha/beta hydrolase fold-3" evidence="3">
    <location>
        <begin position="213"/>
        <end position="414"/>
    </location>
</feature>
<dbReference type="SUPFAM" id="SSF140459">
    <property type="entry name" value="PE/PPE dimer-like"/>
    <property type="match status" value="1"/>
</dbReference>
<reference evidence="4 5" key="1">
    <citation type="submission" date="2017-02" db="EMBL/GenBank/DDBJ databases">
        <title>The new phylogeny of genus Mycobacterium.</title>
        <authorList>
            <person name="Tortoli E."/>
            <person name="Trovato A."/>
            <person name="Cirillo D.M."/>
        </authorList>
    </citation>
    <scope>NUCLEOTIDE SEQUENCE [LARGE SCALE GENOMIC DNA]</scope>
    <source>
        <strain evidence="4 5">DSM 44049</strain>
    </source>
</reference>
<name>A0A1E3SHU7_MYCIE</name>
<comment type="caution">
    <text evidence="4">The sequence shown here is derived from an EMBL/GenBank/DDBJ whole genome shotgun (WGS) entry which is preliminary data.</text>
</comment>